<evidence type="ECO:0000313" key="9">
    <source>
        <dbReference type="Proteomes" id="UP000249794"/>
    </source>
</evidence>
<dbReference type="SMART" id="SM00220">
    <property type="entry name" value="S_TKc"/>
    <property type="match status" value="1"/>
</dbReference>
<dbReference type="InterPro" id="IPR008271">
    <property type="entry name" value="Ser/Thr_kinase_AS"/>
</dbReference>
<dbReference type="GO" id="GO:0005524">
    <property type="term" value="F:ATP binding"/>
    <property type="evidence" value="ECO:0007669"/>
    <property type="project" value="UniProtKB-UniRule"/>
</dbReference>
<sequence>MPDPNIGRRIANRYELIESVGRGSMGKVYLAGDSLLGGVPVAVKFLSQTLLNEDMRSRFFREAMTCAQLGQKSMHVVRVTDYGVEEDVPFYVMEYLKGENIGCLVQKRPLPVPRFLSLVRQILLGLRTAHYGILLEGERVPIIHRDIKPSNILVIADPSIGELVKILDFGIAKLMQAGSEQTATFMGTLAYASPEQMEGRDLDNRSDIYSLGVMMYQMLSGRLPVKPANNTFGSWYKVHRLAVPKPFAEFGPEVKVPKALEEIVMACLAKQREHRPSTIEQIIEAISPLEDRYGSSFEISQRINTKLSTRPNPQNSAHVSSAKDGHNVSEQGAKKGLKAEVEPSAASLEPLLDSPADPSDSPCEEGIADRRALEPLSKVPLSKPPLAPQCEEAALESAPDRAAAAEDDFYLRQQWPSTMPIAQIVFPRLLLQADRQQPTLWAMMPTDEIRKRRGNTRYNNFMCTMAPHPMVLWLTAFYQKLEGPRWLPCYLDLKEASSQQILWTLAEAQQYRILFFAKESPHDCLYIQSLNVAASQRNLFQEWVTMARNFPSIGSAQTSKALLKQELENRLKPRILMNLETIHTDSRPGIDDSVGF</sequence>
<organism evidence="8 9">
    <name type="scientific">Phormidesmis priestleyi</name>
    <dbReference type="NCBI Taxonomy" id="268141"/>
    <lineage>
        <taxon>Bacteria</taxon>
        <taxon>Bacillati</taxon>
        <taxon>Cyanobacteriota</taxon>
        <taxon>Cyanophyceae</taxon>
        <taxon>Leptolyngbyales</taxon>
        <taxon>Leptolyngbyaceae</taxon>
        <taxon>Phormidesmis</taxon>
    </lineage>
</organism>
<dbReference type="CDD" id="cd14014">
    <property type="entry name" value="STKc_PknB_like"/>
    <property type="match status" value="1"/>
</dbReference>
<evidence type="ECO:0000256" key="1">
    <source>
        <dbReference type="ARBA" id="ARBA00022679"/>
    </source>
</evidence>
<dbReference type="GO" id="GO:0004674">
    <property type="term" value="F:protein serine/threonine kinase activity"/>
    <property type="evidence" value="ECO:0007669"/>
    <property type="project" value="UniProtKB-KW"/>
</dbReference>
<feature type="binding site" evidence="5">
    <location>
        <position position="44"/>
    </location>
    <ligand>
        <name>ATP</name>
        <dbReference type="ChEBI" id="CHEBI:30616"/>
    </ligand>
</feature>
<proteinExistence type="predicted"/>
<dbReference type="PANTHER" id="PTHR43289">
    <property type="entry name" value="MITOGEN-ACTIVATED PROTEIN KINASE KINASE KINASE 20-RELATED"/>
    <property type="match status" value="1"/>
</dbReference>
<dbReference type="Gene3D" id="1.10.510.10">
    <property type="entry name" value="Transferase(Phosphotransferase) domain 1"/>
    <property type="match status" value="1"/>
</dbReference>
<dbReference type="SUPFAM" id="SSF56112">
    <property type="entry name" value="Protein kinase-like (PK-like)"/>
    <property type="match status" value="1"/>
</dbReference>
<keyword evidence="2 5" id="KW-0547">Nucleotide-binding</keyword>
<dbReference type="InterPro" id="IPR011009">
    <property type="entry name" value="Kinase-like_dom_sf"/>
</dbReference>
<dbReference type="PANTHER" id="PTHR43289:SF34">
    <property type="entry name" value="SERINE_THREONINE-PROTEIN KINASE YBDM-RELATED"/>
    <property type="match status" value="1"/>
</dbReference>
<dbReference type="Pfam" id="PF00069">
    <property type="entry name" value="Pkinase"/>
    <property type="match status" value="1"/>
</dbReference>
<dbReference type="InterPro" id="IPR017441">
    <property type="entry name" value="Protein_kinase_ATP_BS"/>
</dbReference>
<dbReference type="Gene3D" id="3.30.200.20">
    <property type="entry name" value="Phosphorylase Kinase, domain 1"/>
    <property type="match status" value="1"/>
</dbReference>
<protein>
    <submittedName>
        <fullName evidence="8">Serine/threonine protein kinase</fullName>
    </submittedName>
</protein>
<dbReference type="PROSITE" id="PS50011">
    <property type="entry name" value="PROTEIN_KINASE_DOM"/>
    <property type="match status" value="1"/>
</dbReference>
<feature type="domain" description="Protein kinase" evidence="7">
    <location>
        <begin position="14"/>
        <end position="290"/>
    </location>
</feature>
<evidence type="ECO:0000256" key="2">
    <source>
        <dbReference type="ARBA" id="ARBA00022741"/>
    </source>
</evidence>
<keyword evidence="1" id="KW-0808">Transferase</keyword>
<dbReference type="Proteomes" id="UP000249794">
    <property type="component" value="Unassembled WGS sequence"/>
</dbReference>
<evidence type="ECO:0000259" key="7">
    <source>
        <dbReference type="PROSITE" id="PS50011"/>
    </source>
</evidence>
<evidence type="ECO:0000256" key="6">
    <source>
        <dbReference type="SAM" id="MobiDB-lite"/>
    </source>
</evidence>
<dbReference type="EMBL" id="QBMP01000149">
    <property type="protein sequence ID" value="PZO52347.1"/>
    <property type="molecule type" value="Genomic_DNA"/>
</dbReference>
<accession>A0A2W4X9D0</accession>
<dbReference type="AlphaFoldDB" id="A0A2W4X9D0"/>
<feature type="region of interest" description="Disordered" evidence="6">
    <location>
        <begin position="304"/>
        <end position="365"/>
    </location>
</feature>
<name>A0A2W4X9D0_9CYAN</name>
<comment type="caution">
    <text evidence="8">The sequence shown here is derived from an EMBL/GenBank/DDBJ whole genome shotgun (WGS) entry which is preliminary data.</text>
</comment>
<reference evidence="9" key="1">
    <citation type="submission" date="2018-04" db="EMBL/GenBank/DDBJ databases">
        <authorList>
            <person name="Cornet L."/>
        </authorList>
    </citation>
    <scope>NUCLEOTIDE SEQUENCE [LARGE SCALE GENOMIC DNA]</scope>
</reference>
<evidence type="ECO:0000256" key="3">
    <source>
        <dbReference type="ARBA" id="ARBA00022777"/>
    </source>
</evidence>
<dbReference type="PROSITE" id="PS00108">
    <property type="entry name" value="PROTEIN_KINASE_ST"/>
    <property type="match status" value="1"/>
</dbReference>
<keyword evidence="3 8" id="KW-0418">Kinase</keyword>
<dbReference type="PROSITE" id="PS00107">
    <property type="entry name" value="PROTEIN_KINASE_ATP"/>
    <property type="match status" value="1"/>
</dbReference>
<reference evidence="8 9" key="2">
    <citation type="submission" date="2018-06" db="EMBL/GenBank/DDBJ databases">
        <title>Metagenomic assembly of (sub)arctic Cyanobacteria and their associated microbiome from non-axenic cultures.</title>
        <authorList>
            <person name="Baurain D."/>
        </authorList>
    </citation>
    <scope>NUCLEOTIDE SEQUENCE [LARGE SCALE GENOMIC DNA]</scope>
    <source>
        <strain evidence="8">ULC027bin1</strain>
    </source>
</reference>
<evidence type="ECO:0000313" key="8">
    <source>
        <dbReference type="EMBL" id="PZO52347.1"/>
    </source>
</evidence>
<keyword evidence="8" id="KW-0723">Serine/threonine-protein kinase</keyword>
<keyword evidence="4 5" id="KW-0067">ATP-binding</keyword>
<evidence type="ECO:0000256" key="5">
    <source>
        <dbReference type="PROSITE-ProRule" id="PRU10141"/>
    </source>
</evidence>
<evidence type="ECO:0000256" key="4">
    <source>
        <dbReference type="ARBA" id="ARBA00022840"/>
    </source>
</evidence>
<dbReference type="InterPro" id="IPR000719">
    <property type="entry name" value="Prot_kinase_dom"/>
</dbReference>
<gene>
    <name evidence="8" type="ORF">DCF15_13815</name>
</gene>
<feature type="compositionally biased region" description="Polar residues" evidence="6">
    <location>
        <begin position="304"/>
        <end position="319"/>
    </location>
</feature>